<dbReference type="GO" id="GO:0098552">
    <property type="term" value="C:side of membrane"/>
    <property type="evidence" value="ECO:0007669"/>
    <property type="project" value="UniProtKB-KW"/>
</dbReference>
<feature type="chain" id="PRO_5043853842" description="FAS1 domain-containing protein" evidence="11">
    <location>
        <begin position="23"/>
        <end position="252"/>
    </location>
</feature>
<evidence type="ECO:0000256" key="8">
    <source>
        <dbReference type="ARBA" id="ARBA00023180"/>
    </source>
</evidence>
<dbReference type="SMART" id="SM00554">
    <property type="entry name" value="FAS1"/>
    <property type="match status" value="1"/>
</dbReference>
<keyword evidence="14" id="KW-1185">Reference proteome</keyword>
<dbReference type="Pfam" id="PF02469">
    <property type="entry name" value="Fasciclin"/>
    <property type="match status" value="1"/>
</dbReference>
<keyword evidence="7" id="KW-0472">Membrane</keyword>
<feature type="compositionally biased region" description="Low complexity" evidence="10">
    <location>
        <begin position="211"/>
        <end position="220"/>
    </location>
</feature>
<keyword evidence="6" id="KW-0654">Proteoglycan</keyword>
<comment type="subcellular location">
    <subcellularLocation>
        <location evidence="1">Cell membrane</location>
        <topology evidence="1">Lipid-anchor</topology>
        <topology evidence="1">GPI-anchor</topology>
    </subcellularLocation>
</comment>
<keyword evidence="3" id="KW-1003">Cell membrane</keyword>
<reference evidence="13" key="2">
    <citation type="submission" date="2021-12" db="EMBL/GenBank/DDBJ databases">
        <title>Resequencing data analysis of finger millet.</title>
        <authorList>
            <person name="Hatakeyama M."/>
            <person name="Aluri S."/>
            <person name="Balachadran M.T."/>
            <person name="Sivarajan S.R."/>
            <person name="Poveda L."/>
            <person name="Shimizu-Inatsugi R."/>
            <person name="Schlapbach R."/>
            <person name="Sreeman S.M."/>
            <person name="Shimizu K.K."/>
        </authorList>
    </citation>
    <scope>NUCLEOTIDE SEQUENCE</scope>
</reference>
<dbReference type="PANTHER" id="PTHR32077">
    <property type="entry name" value="FASCICLIN-LIKE ARABINOGALACTAN PROTEIN"/>
    <property type="match status" value="1"/>
</dbReference>
<dbReference type="GO" id="GO:0005886">
    <property type="term" value="C:plasma membrane"/>
    <property type="evidence" value="ECO:0007669"/>
    <property type="project" value="UniProtKB-SubCell"/>
</dbReference>
<feature type="signal peptide" evidence="11">
    <location>
        <begin position="1"/>
        <end position="22"/>
    </location>
</feature>
<dbReference type="Gene3D" id="2.30.180.10">
    <property type="entry name" value="FAS1 domain"/>
    <property type="match status" value="1"/>
</dbReference>
<dbReference type="SUPFAM" id="SSF82153">
    <property type="entry name" value="FAS1 domain"/>
    <property type="match status" value="1"/>
</dbReference>
<dbReference type="InterPro" id="IPR036378">
    <property type="entry name" value="FAS1_dom_sf"/>
</dbReference>
<evidence type="ECO:0000256" key="7">
    <source>
        <dbReference type="ARBA" id="ARBA00023136"/>
    </source>
</evidence>
<gene>
    <name evidence="13" type="primary">ga05961</name>
    <name evidence="13" type="ORF">PR202_ga05961</name>
</gene>
<evidence type="ECO:0000256" key="3">
    <source>
        <dbReference type="ARBA" id="ARBA00022475"/>
    </source>
</evidence>
<dbReference type="InterPro" id="IPR045003">
    <property type="entry name" value="FLA_A"/>
</dbReference>
<accession>A0AAV5BTK9</accession>
<keyword evidence="4" id="KW-0336">GPI-anchor</keyword>
<protein>
    <recommendedName>
        <fullName evidence="12">FAS1 domain-containing protein</fullName>
    </recommendedName>
</protein>
<feature type="region of interest" description="Disordered" evidence="10">
    <location>
        <begin position="189"/>
        <end position="231"/>
    </location>
</feature>
<evidence type="ECO:0000256" key="1">
    <source>
        <dbReference type="ARBA" id="ARBA00004609"/>
    </source>
</evidence>
<dbReference type="FunFam" id="2.30.180.10:FF:000006">
    <property type="entry name" value="Fasciclin-like arabinogalactan protein 11"/>
    <property type="match status" value="1"/>
</dbReference>
<comment type="caution">
    <text evidence="13">The sequence shown here is derived from an EMBL/GenBank/DDBJ whole genome shotgun (WGS) entry which is preliminary data.</text>
</comment>
<evidence type="ECO:0000256" key="5">
    <source>
        <dbReference type="ARBA" id="ARBA00022729"/>
    </source>
</evidence>
<evidence type="ECO:0000256" key="9">
    <source>
        <dbReference type="ARBA" id="ARBA00024686"/>
    </source>
</evidence>
<name>A0AAV5BTK9_ELECO</name>
<comment type="function">
    <text evidence="9">May be a cell surface adhesion protein.</text>
</comment>
<evidence type="ECO:0000313" key="13">
    <source>
        <dbReference type="EMBL" id="GJM89744.1"/>
    </source>
</evidence>
<evidence type="ECO:0000313" key="14">
    <source>
        <dbReference type="Proteomes" id="UP001054889"/>
    </source>
</evidence>
<sequence length="252" mass="25595">MAASRGLLLALAFLASLPAALCQAPAPATAKGPPNVTAVLEKGGQYATFMRLMKATQQDTQLNSQLNSSSSGNGYTVFAPTDAAFSGLKAGTLNALTQQEQVSLVQYHIVSQFFSVASFETTSNPVRTQASGSDGPYTLNITANSLNQVNISTGLVTTALGMPLRSEQPLAVYSVEKVLLPNDLFGVKPPASAPPAPSKKEAPPSKGGHGSSSAAHAPAGENKAPPSDAAAGGARVAGWSVAALLGAYACLL</sequence>
<keyword evidence="4" id="KW-0449">Lipoprotein</keyword>
<feature type="domain" description="FAS1" evidence="12">
    <location>
        <begin position="33"/>
        <end position="179"/>
    </location>
</feature>
<dbReference type="Proteomes" id="UP001054889">
    <property type="component" value="Unassembled WGS sequence"/>
</dbReference>
<dbReference type="PANTHER" id="PTHR32077:SF33">
    <property type="entry name" value="OS05G0563550 PROTEIN"/>
    <property type="match status" value="1"/>
</dbReference>
<comment type="similarity">
    <text evidence="2">Belongs to the fasciclin-like AGP family.</text>
</comment>
<dbReference type="EMBL" id="BQKI01000002">
    <property type="protein sequence ID" value="GJM89744.1"/>
    <property type="molecule type" value="Genomic_DNA"/>
</dbReference>
<reference evidence="13" key="1">
    <citation type="journal article" date="2018" name="DNA Res.">
        <title>Multiple hybrid de novo genome assembly of finger millet, an orphan allotetraploid crop.</title>
        <authorList>
            <person name="Hatakeyama M."/>
            <person name="Aluri S."/>
            <person name="Balachadran M.T."/>
            <person name="Sivarajan S.R."/>
            <person name="Patrignani A."/>
            <person name="Gruter S."/>
            <person name="Poveda L."/>
            <person name="Shimizu-Inatsugi R."/>
            <person name="Baeten J."/>
            <person name="Francoijs K.J."/>
            <person name="Nataraja K.N."/>
            <person name="Reddy Y.A.N."/>
            <person name="Phadnis S."/>
            <person name="Ravikumar R.L."/>
            <person name="Schlapbach R."/>
            <person name="Sreeman S.M."/>
            <person name="Shimizu K.K."/>
        </authorList>
    </citation>
    <scope>NUCLEOTIDE SEQUENCE</scope>
</reference>
<evidence type="ECO:0000256" key="4">
    <source>
        <dbReference type="ARBA" id="ARBA00022622"/>
    </source>
</evidence>
<evidence type="ECO:0000256" key="6">
    <source>
        <dbReference type="ARBA" id="ARBA00022974"/>
    </source>
</evidence>
<dbReference type="AlphaFoldDB" id="A0AAV5BTK9"/>
<evidence type="ECO:0000259" key="12">
    <source>
        <dbReference type="PROSITE" id="PS50213"/>
    </source>
</evidence>
<keyword evidence="8" id="KW-0325">Glycoprotein</keyword>
<evidence type="ECO:0000256" key="2">
    <source>
        <dbReference type="ARBA" id="ARBA00007843"/>
    </source>
</evidence>
<organism evidence="13 14">
    <name type="scientific">Eleusine coracana subsp. coracana</name>
    <dbReference type="NCBI Taxonomy" id="191504"/>
    <lineage>
        <taxon>Eukaryota</taxon>
        <taxon>Viridiplantae</taxon>
        <taxon>Streptophyta</taxon>
        <taxon>Embryophyta</taxon>
        <taxon>Tracheophyta</taxon>
        <taxon>Spermatophyta</taxon>
        <taxon>Magnoliopsida</taxon>
        <taxon>Liliopsida</taxon>
        <taxon>Poales</taxon>
        <taxon>Poaceae</taxon>
        <taxon>PACMAD clade</taxon>
        <taxon>Chloridoideae</taxon>
        <taxon>Cynodonteae</taxon>
        <taxon>Eleusininae</taxon>
        <taxon>Eleusine</taxon>
    </lineage>
</organism>
<dbReference type="GO" id="GO:0009834">
    <property type="term" value="P:plant-type secondary cell wall biogenesis"/>
    <property type="evidence" value="ECO:0007669"/>
    <property type="project" value="TreeGrafter"/>
</dbReference>
<proteinExistence type="inferred from homology"/>
<dbReference type="InterPro" id="IPR000782">
    <property type="entry name" value="FAS1_domain"/>
</dbReference>
<dbReference type="PROSITE" id="PS50213">
    <property type="entry name" value="FAS1"/>
    <property type="match status" value="1"/>
</dbReference>
<evidence type="ECO:0000256" key="10">
    <source>
        <dbReference type="SAM" id="MobiDB-lite"/>
    </source>
</evidence>
<keyword evidence="5 11" id="KW-0732">Signal</keyword>
<evidence type="ECO:0000256" key="11">
    <source>
        <dbReference type="SAM" id="SignalP"/>
    </source>
</evidence>